<feature type="compositionally biased region" description="Basic and acidic residues" evidence="1">
    <location>
        <begin position="1"/>
        <end position="25"/>
    </location>
</feature>
<protein>
    <submittedName>
        <fullName evidence="2">Uncharacterized protein</fullName>
    </submittedName>
</protein>
<accession>A0A6D2HEG3</accession>
<dbReference type="EMBL" id="CACVBM020000111">
    <property type="protein sequence ID" value="CAA7014584.1"/>
    <property type="molecule type" value="Genomic_DNA"/>
</dbReference>
<comment type="caution">
    <text evidence="2">The sequence shown here is derived from an EMBL/GenBank/DDBJ whole genome shotgun (WGS) entry which is preliminary data.</text>
</comment>
<evidence type="ECO:0000256" key="1">
    <source>
        <dbReference type="SAM" id="MobiDB-lite"/>
    </source>
</evidence>
<reference evidence="2" key="1">
    <citation type="submission" date="2020-01" db="EMBL/GenBank/DDBJ databases">
        <authorList>
            <person name="Mishra B."/>
        </authorList>
    </citation>
    <scope>NUCLEOTIDE SEQUENCE [LARGE SCALE GENOMIC DNA]</scope>
</reference>
<sequence>MPHQEHGTRSHEEESMKLRRAKETSELSSAQIEAKTKHPKSTNICRSDSTHPEIATKNNQPKRSSYEVDVEDTFWQIFNGPDGDMQPLIESFQPNQDEPSFKSNISRC</sequence>
<organism evidence="2 3">
    <name type="scientific">Microthlaspi erraticum</name>
    <dbReference type="NCBI Taxonomy" id="1685480"/>
    <lineage>
        <taxon>Eukaryota</taxon>
        <taxon>Viridiplantae</taxon>
        <taxon>Streptophyta</taxon>
        <taxon>Embryophyta</taxon>
        <taxon>Tracheophyta</taxon>
        <taxon>Spermatophyta</taxon>
        <taxon>Magnoliopsida</taxon>
        <taxon>eudicotyledons</taxon>
        <taxon>Gunneridae</taxon>
        <taxon>Pentapetalae</taxon>
        <taxon>rosids</taxon>
        <taxon>malvids</taxon>
        <taxon>Brassicales</taxon>
        <taxon>Brassicaceae</taxon>
        <taxon>Coluteocarpeae</taxon>
        <taxon>Microthlaspi</taxon>
    </lineage>
</organism>
<evidence type="ECO:0000313" key="3">
    <source>
        <dbReference type="Proteomes" id="UP000467841"/>
    </source>
</evidence>
<gene>
    <name evidence="2" type="ORF">MERR_LOCUS1819</name>
</gene>
<proteinExistence type="predicted"/>
<keyword evidence="3" id="KW-1185">Reference proteome</keyword>
<dbReference type="AlphaFoldDB" id="A0A6D2HEG3"/>
<feature type="region of interest" description="Disordered" evidence="1">
    <location>
        <begin position="1"/>
        <end position="67"/>
    </location>
</feature>
<evidence type="ECO:0000313" key="2">
    <source>
        <dbReference type="EMBL" id="CAA7014584.1"/>
    </source>
</evidence>
<name>A0A6D2HEG3_9BRAS</name>
<dbReference type="Proteomes" id="UP000467841">
    <property type="component" value="Unassembled WGS sequence"/>
</dbReference>